<organism evidence="3 4">
    <name type="scientific">Microlunatus parietis</name>
    <dbReference type="NCBI Taxonomy" id="682979"/>
    <lineage>
        <taxon>Bacteria</taxon>
        <taxon>Bacillati</taxon>
        <taxon>Actinomycetota</taxon>
        <taxon>Actinomycetes</taxon>
        <taxon>Propionibacteriales</taxon>
        <taxon>Propionibacteriaceae</taxon>
        <taxon>Microlunatus</taxon>
    </lineage>
</organism>
<dbReference type="RefSeq" id="WP_179748586.1">
    <property type="nucleotide sequence ID" value="NZ_JACCBU010000001.1"/>
</dbReference>
<dbReference type="EMBL" id="JACCBU010000001">
    <property type="protein sequence ID" value="NYE69667.1"/>
    <property type="molecule type" value="Genomic_DNA"/>
</dbReference>
<feature type="region of interest" description="Disordered" evidence="1">
    <location>
        <begin position="101"/>
        <end position="145"/>
    </location>
</feature>
<proteinExistence type="predicted"/>
<evidence type="ECO:0008006" key="5">
    <source>
        <dbReference type="Google" id="ProtNLM"/>
    </source>
</evidence>
<feature type="compositionally biased region" description="Low complexity" evidence="1">
    <location>
        <begin position="125"/>
        <end position="140"/>
    </location>
</feature>
<reference evidence="3 4" key="1">
    <citation type="submission" date="2020-07" db="EMBL/GenBank/DDBJ databases">
        <title>Sequencing the genomes of 1000 actinobacteria strains.</title>
        <authorList>
            <person name="Klenk H.-P."/>
        </authorList>
    </citation>
    <scope>NUCLEOTIDE SEQUENCE [LARGE SCALE GENOMIC DNA]</scope>
    <source>
        <strain evidence="3 4">DSM 22083</strain>
    </source>
</reference>
<protein>
    <recommendedName>
        <fullName evidence="5">Cellulose synthase</fullName>
    </recommendedName>
</protein>
<feature type="transmembrane region" description="Helical" evidence="2">
    <location>
        <begin position="75"/>
        <end position="98"/>
    </location>
</feature>
<gene>
    <name evidence="3" type="ORF">BKA15_000996</name>
</gene>
<sequence>MPASDAVLLPLCAGIALLGVIITALAWRRGNKGRVVQGIGVVLAPIALYFAGLLTLVWNAIVAVVGWAARIVFTPLVWLGISMLGLCIVLWVVGGIVAGRTSGKTKTDDGAKPVTGGQPKAVGGAKPAPKQQKQAAPAKQDPVDDDLAEIEALLKKRGIE</sequence>
<evidence type="ECO:0000313" key="4">
    <source>
        <dbReference type="Proteomes" id="UP000569914"/>
    </source>
</evidence>
<dbReference type="Proteomes" id="UP000569914">
    <property type="component" value="Unassembled WGS sequence"/>
</dbReference>
<accession>A0A7Y9I3Q6</accession>
<dbReference type="AlphaFoldDB" id="A0A7Y9I3Q6"/>
<feature type="transmembrane region" description="Helical" evidence="2">
    <location>
        <begin position="39"/>
        <end position="69"/>
    </location>
</feature>
<keyword evidence="2" id="KW-0472">Membrane</keyword>
<feature type="transmembrane region" description="Helical" evidence="2">
    <location>
        <begin position="6"/>
        <end position="27"/>
    </location>
</feature>
<comment type="caution">
    <text evidence="3">The sequence shown here is derived from an EMBL/GenBank/DDBJ whole genome shotgun (WGS) entry which is preliminary data.</text>
</comment>
<name>A0A7Y9I3Q6_9ACTN</name>
<keyword evidence="2" id="KW-0812">Transmembrane</keyword>
<evidence type="ECO:0000313" key="3">
    <source>
        <dbReference type="EMBL" id="NYE69667.1"/>
    </source>
</evidence>
<keyword evidence="4" id="KW-1185">Reference proteome</keyword>
<evidence type="ECO:0000256" key="2">
    <source>
        <dbReference type="SAM" id="Phobius"/>
    </source>
</evidence>
<keyword evidence="2" id="KW-1133">Transmembrane helix</keyword>
<evidence type="ECO:0000256" key="1">
    <source>
        <dbReference type="SAM" id="MobiDB-lite"/>
    </source>
</evidence>